<evidence type="ECO:0000313" key="5">
    <source>
        <dbReference type="Proteomes" id="UP000618931"/>
    </source>
</evidence>
<dbReference type="Gene3D" id="3.40.50.150">
    <property type="entry name" value="Vaccinia Virus protein VP39"/>
    <property type="match status" value="1"/>
</dbReference>
<evidence type="ECO:0000313" key="4">
    <source>
        <dbReference type="EMBL" id="MBF9219619.1"/>
    </source>
</evidence>
<comment type="caution">
    <text evidence="4">The sequence shown here is derived from an EMBL/GenBank/DDBJ whole genome shotgun (WGS) entry which is preliminary data.</text>
</comment>
<dbReference type="GO" id="GO:0032259">
    <property type="term" value="P:methylation"/>
    <property type="evidence" value="ECO:0007669"/>
    <property type="project" value="UniProtKB-KW"/>
</dbReference>
<evidence type="ECO:0000256" key="2">
    <source>
        <dbReference type="SAM" id="SignalP"/>
    </source>
</evidence>
<dbReference type="PANTHER" id="PTHR43861:SF3">
    <property type="entry name" value="PUTATIVE (AFU_ORTHOLOGUE AFUA_2G14390)-RELATED"/>
    <property type="match status" value="1"/>
</dbReference>
<proteinExistence type="predicted"/>
<feature type="domain" description="Methyltransferase" evidence="3">
    <location>
        <begin position="83"/>
        <end position="169"/>
    </location>
</feature>
<gene>
    <name evidence="4" type="ORF">I2H31_00770</name>
</gene>
<dbReference type="Proteomes" id="UP000618931">
    <property type="component" value="Unassembled WGS sequence"/>
</dbReference>
<dbReference type="CDD" id="cd02440">
    <property type="entry name" value="AdoMet_MTases"/>
    <property type="match status" value="1"/>
</dbReference>
<dbReference type="PANTHER" id="PTHR43861">
    <property type="entry name" value="TRANS-ACONITATE 2-METHYLTRANSFERASE-RELATED"/>
    <property type="match status" value="1"/>
</dbReference>
<reference evidence="4 5" key="1">
    <citation type="submission" date="2020-11" db="EMBL/GenBank/DDBJ databases">
        <authorList>
            <person name="Kim M.K."/>
        </authorList>
    </citation>
    <scope>NUCLEOTIDE SEQUENCE [LARGE SCALE GENOMIC DNA]</scope>
    <source>
        <strain evidence="4 5">BT662</strain>
    </source>
</reference>
<evidence type="ECO:0000259" key="3">
    <source>
        <dbReference type="Pfam" id="PF13649"/>
    </source>
</evidence>
<accession>A0ABS0HYB4</accession>
<evidence type="ECO:0000256" key="1">
    <source>
        <dbReference type="ARBA" id="ARBA00022679"/>
    </source>
</evidence>
<sequence length="235" mass="25884">MKPLFSAFAVLLVLAAGPARAQQPVPATGIQPVAPSHDAELAKERQRWNRALTDSVVRARILNANPNTLLVETVKGRRPGTALDVGMGEGRNAIYLAQQGWQVTGVDIADQALAYAQARAKEQKVKITTVEQDAERFDWGTNKWDLILMCYAGGREFPARVFEALKPGGLVVLEAFHHDAVQQARIDEGVVFNTDELKQLYAATGLKIVRYEEPMGIADFSKKQVRLVKLVARKP</sequence>
<keyword evidence="5" id="KW-1185">Reference proteome</keyword>
<dbReference type="Pfam" id="PF13649">
    <property type="entry name" value="Methyltransf_25"/>
    <property type="match status" value="1"/>
</dbReference>
<feature type="chain" id="PRO_5045480029" evidence="2">
    <location>
        <begin position="22"/>
        <end position="235"/>
    </location>
</feature>
<dbReference type="RefSeq" id="WP_196291088.1">
    <property type="nucleotide sequence ID" value="NZ_JADQDM010000001.1"/>
</dbReference>
<keyword evidence="4" id="KW-0489">Methyltransferase</keyword>
<dbReference type="EMBL" id="JADQDM010000001">
    <property type="protein sequence ID" value="MBF9219619.1"/>
    <property type="molecule type" value="Genomic_DNA"/>
</dbReference>
<dbReference type="InterPro" id="IPR041698">
    <property type="entry name" value="Methyltransf_25"/>
</dbReference>
<organism evidence="4 5">
    <name type="scientific">Hymenobacter ruricola</name>
    <dbReference type="NCBI Taxonomy" id="2791023"/>
    <lineage>
        <taxon>Bacteria</taxon>
        <taxon>Pseudomonadati</taxon>
        <taxon>Bacteroidota</taxon>
        <taxon>Cytophagia</taxon>
        <taxon>Cytophagales</taxon>
        <taxon>Hymenobacteraceae</taxon>
        <taxon>Hymenobacter</taxon>
    </lineage>
</organism>
<keyword evidence="2" id="KW-0732">Signal</keyword>
<protein>
    <submittedName>
        <fullName evidence="4">Methyltransferase domain-containing protein</fullName>
    </submittedName>
</protein>
<name>A0ABS0HYB4_9BACT</name>
<keyword evidence="1" id="KW-0808">Transferase</keyword>
<dbReference type="InterPro" id="IPR029063">
    <property type="entry name" value="SAM-dependent_MTases_sf"/>
</dbReference>
<dbReference type="SUPFAM" id="SSF53335">
    <property type="entry name" value="S-adenosyl-L-methionine-dependent methyltransferases"/>
    <property type="match status" value="1"/>
</dbReference>
<dbReference type="GO" id="GO:0008168">
    <property type="term" value="F:methyltransferase activity"/>
    <property type="evidence" value="ECO:0007669"/>
    <property type="project" value="UniProtKB-KW"/>
</dbReference>
<feature type="signal peptide" evidence="2">
    <location>
        <begin position="1"/>
        <end position="21"/>
    </location>
</feature>